<evidence type="ECO:0000259" key="3">
    <source>
        <dbReference type="Pfam" id="PF01113"/>
    </source>
</evidence>
<organism evidence="5 6">
    <name type="scientific">Novosphingobium bradum</name>
    <dbReference type="NCBI Taxonomy" id="1737444"/>
    <lineage>
        <taxon>Bacteria</taxon>
        <taxon>Pseudomonadati</taxon>
        <taxon>Pseudomonadota</taxon>
        <taxon>Alphaproteobacteria</taxon>
        <taxon>Sphingomonadales</taxon>
        <taxon>Sphingomonadaceae</taxon>
        <taxon>Novosphingobium</taxon>
    </lineage>
</organism>
<dbReference type="EMBL" id="JBHRTQ010000014">
    <property type="protein sequence ID" value="MFC3175415.1"/>
    <property type="molecule type" value="Genomic_DNA"/>
</dbReference>
<evidence type="ECO:0000256" key="1">
    <source>
        <dbReference type="ARBA" id="ARBA00022857"/>
    </source>
</evidence>
<dbReference type="SUPFAM" id="SSF51735">
    <property type="entry name" value="NAD(P)-binding Rossmann-fold domains"/>
    <property type="match status" value="1"/>
</dbReference>
<keyword evidence="2" id="KW-0560">Oxidoreductase</keyword>
<dbReference type="Pfam" id="PF19328">
    <property type="entry name" value="DAP_DH_C"/>
    <property type="match status" value="1"/>
</dbReference>
<feature type="domain" description="Dihydrodipicolinate reductase N-terminal" evidence="3">
    <location>
        <begin position="5"/>
        <end position="75"/>
    </location>
</feature>
<dbReference type="Proteomes" id="UP001595604">
    <property type="component" value="Unassembled WGS sequence"/>
</dbReference>
<reference evidence="6" key="1">
    <citation type="journal article" date="2019" name="Int. J. Syst. Evol. Microbiol.">
        <title>The Global Catalogue of Microorganisms (GCM) 10K type strain sequencing project: providing services to taxonomists for standard genome sequencing and annotation.</title>
        <authorList>
            <consortium name="The Broad Institute Genomics Platform"/>
            <consortium name="The Broad Institute Genome Sequencing Center for Infectious Disease"/>
            <person name="Wu L."/>
            <person name="Ma J."/>
        </authorList>
    </citation>
    <scope>NUCLEOTIDE SEQUENCE [LARGE SCALE GENOMIC DNA]</scope>
    <source>
        <strain evidence="6">KCTC 42984</strain>
    </source>
</reference>
<proteinExistence type="predicted"/>
<feature type="domain" description="2,4-diaminopentanoate dehydrogenase C-terminal" evidence="4">
    <location>
        <begin position="153"/>
        <end position="347"/>
    </location>
</feature>
<name>A0ABV7IRV0_9SPHN</name>
<evidence type="ECO:0000313" key="6">
    <source>
        <dbReference type="Proteomes" id="UP001595604"/>
    </source>
</evidence>
<dbReference type="InterPro" id="IPR000846">
    <property type="entry name" value="DapB_N"/>
</dbReference>
<evidence type="ECO:0000256" key="2">
    <source>
        <dbReference type="ARBA" id="ARBA00023002"/>
    </source>
</evidence>
<dbReference type="CDD" id="cd24146">
    <property type="entry name" value="nat-AmDH_N_like"/>
    <property type="match status" value="1"/>
</dbReference>
<dbReference type="Gene3D" id="3.40.50.720">
    <property type="entry name" value="NAD(P)-binding Rossmann-like Domain"/>
    <property type="match status" value="1"/>
</dbReference>
<gene>
    <name evidence="5" type="ORF">ACFOD9_14245</name>
</gene>
<dbReference type="InterPro" id="IPR045760">
    <property type="entry name" value="DAP_DH_C"/>
</dbReference>
<evidence type="ECO:0000313" key="5">
    <source>
        <dbReference type="EMBL" id="MFC3175415.1"/>
    </source>
</evidence>
<accession>A0ABV7IRV0</accession>
<dbReference type="Pfam" id="PF01113">
    <property type="entry name" value="DapB_N"/>
    <property type="match status" value="1"/>
</dbReference>
<dbReference type="RefSeq" id="WP_379510794.1">
    <property type="nucleotide sequence ID" value="NZ_JBHRTQ010000014.1"/>
</dbReference>
<keyword evidence="1" id="KW-0521">NADP</keyword>
<sequence length="364" mass="38671">MGLRVVHCGSGAMGRRALRGILDHPDLELVGQYVWSADKAGKDSGELCGRAPVGVRATTDWAELLALDADCVCYFGRTMPGDAEATIADMLPFLAAGTNVVHFSAFEFAHPPTAPARARELVEAACAKGGSSFFFTGIDPGWATTDLAIAALAAADRVDCVRVLELGWMGNYASQSLREIFGFGIAPGTTPGMLRDGKLMGLWAPTLHAIADVLGVEIEDWETHFEVDTLDHDIEAGIGTVAAGTAVVLHFELRALSGGKPIAIVEHVDKVWRDAGRQWKSQHAPVDLAHRIEIEGDPNFTLEVAYAPDGSTGGATVMPVVNAIPAVCAARPGLLGPLDVPRYWARNVRKSARRKADPGAAFRA</sequence>
<evidence type="ECO:0000259" key="4">
    <source>
        <dbReference type="Pfam" id="PF19328"/>
    </source>
</evidence>
<keyword evidence="6" id="KW-1185">Reference proteome</keyword>
<protein>
    <submittedName>
        <fullName evidence="5">Dihydrodipicolinate reductase</fullName>
    </submittedName>
</protein>
<comment type="caution">
    <text evidence="5">The sequence shown here is derived from an EMBL/GenBank/DDBJ whole genome shotgun (WGS) entry which is preliminary data.</text>
</comment>
<dbReference type="InterPro" id="IPR036291">
    <property type="entry name" value="NAD(P)-bd_dom_sf"/>
</dbReference>